<feature type="domain" description="Serine aminopeptidase S33" evidence="2">
    <location>
        <begin position="50"/>
        <end position="184"/>
    </location>
</feature>
<accession>A0ABS5EWK3</accession>
<evidence type="ECO:0000313" key="3">
    <source>
        <dbReference type="EMBL" id="MBR0664674.1"/>
    </source>
</evidence>
<dbReference type="Gene3D" id="3.40.50.1820">
    <property type="entry name" value="alpha/beta hydrolase"/>
    <property type="match status" value="1"/>
</dbReference>
<dbReference type="Pfam" id="PF12146">
    <property type="entry name" value="Hydrolase_4"/>
    <property type="match status" value="1"/>
</dbReference>
<dbReference type="EMBL" id="JAAGBB010000010">
    <property type="protein sequence ID" value="MBR0664674.1"/>
    <property type="molecule type" value="Genomic_DNA"/>
</dbReference>
<feature type="signal peptide" evidence="1">
    <location>
        <begin position="1"/>
        <end position="25"/>
    </location>
</feature>
<evidence type="ECO:0000313" key="4">
    <source>
        <dbReference type="Proteomes" id="UP001196870"/>
    </source>
</evidence>
<proteinExistence type="predicted"/>
<dbReference type="Proteomes" id="UP001196870">
    <property type="component" value="Unassembled WGS sequence"/>
</dbReference>
<name>A0ABS5EWK3_9PROT</name>
<sequence>MAIIGRRQLAPLIGFALSPAAPASAAPQELRAADGVTVFGDYRRSDEPRRRGTILLFHMAGSNRGEYATIAPELTRRGFDTLAIDQRSGGAGWGLRNETASRLPRDPGFLPALADLEAAFAWAKGWDPNGRLILWGSSYSAALVFLLAAATRDRVTAILAFSPGEYLAGQSVRGAAARVTSPTFVASDADALEEASAAVLLAAVRGAPKRQFRPTNGAHGSSILRSDRNPRGAAVAWGAVSAFLDEVAPP</sequence>
<protein>
    <submittedName>
        <fullName evidence="3">Alpha/beta hydrolase</fullName>
    </submittedName>
</protein>
<dbReference type="InterPro" id="IPR029058">
    <property type="entry name" value="AB_hydrolase_fold"/>
</dbReference>
<organism evidence="3 4">
    <name type="scientific">Plastoroseomonas hellenica</name>
    <dbReference type="NCBI Taxonomy" id="2687306"/>
    <lineage>
        <taxon>Bacteria</taxon>
        <taxon>Pseudomonadati</taxon>
        <taxon>Pseudomonadota</taxon>
        <taxon>Alphaproteobacteria</taxon>
        <taxon>Acetobacterales</taxon>
        <taxon>Acetobacteraceae</taxon>
        <taxon>Plastoroseomonas</taxon>
    </lineage>
</organism>
<dbReference type="InterPro" id="IPR022742">
    <property type="entry name" value="Hydrolase_4"/>
</dbReference>
<reference evidence="4" key="1">
    <citation type="journal article" date="2021" name="Syst. Appl. Microbiol.">
        <title>Roseomonas hellenica sp. nov., isolated from roots of wild-growing Alkanna tinctoria.</title>
        <authorList>
            <person name="Rat A."/>
            <person name="Naranjo H.D."/>
            <person name="Lebbe L."/>
            <person name="Cnockaert M."/>
            <person name="Krigas N."/>
            <person name="Grigoriadou K."/>
            <person name="Maloupa E."/>
            <person name="Willems A."/>
        </authorList>
    </citation>
    <scope>NUCLEOTIDE SEQUENCE [LARGE SCALE GENOMIC DNA]</scope>
    <source>
        <strain evidence="4">LMG 31523</strain>
    </source>
</reference>
<dbReference type="SUPFAM" id="SSF53474">
    <property type="entry name" value="alpha/beta-Hydrolases"/>
    <property type="match status" value="1"/>
</dbReference>
<keyword evidence="1" id="KW-0732">Signal</keyword>
<evidence type="ECO:0000256" key="1">
    <source>
        <dbReference type="SAM" id="SignalP"/>
    </source>
</evidence>
<gene>
    <name evidence="3" type="ORF">GXW71_09955</name>
</gene>
<evidence type="ECO:0000259" key="2">
    <source>
        <dbReference type="Pfam" id="PF12146"/>
    </source>
</evidence>
<comment type="caution">
    <text evidence="3">The sequence shown here is derived from an EMBL/GenBank/DDBJ whole genome shotgun (WGS) entry which is preliminary data.</text>
</comment>
<dbReference type="GO" id="GO:0016787">
    <property type="term" value="F:hydrolase activity"/>
    <property type="evidence" value="ECO:0007669"/>
    <property type="project" value="UniProtKB-KW"/>
</dbReference>
<feature type="chain" id="PRO_5045604599" evidence="1">
    <location>
        <begin position="26"/>
        <end position="250"/>
    </location>
</feature>
<keyword evidence="4" id="KW-1185">Reference proteome</keyword>
<dbReference type="RefSeq" id="WP_211852343.1">
    <property type="nucleotide sequence ID" value="NZ_JAAGBB010000010.1"/>
</dbReference>
<keyword evidence="3" id="KW-0378">Hydrolase</keyword>